<dbReference type="PANTHER" id="PTHR12877">
    <property type="entry name" value="RHO GUANINE NUCLEOTIDE EXCHANGE FACTOR"/>
    <property type="match status" value="1"/>
</dbReference>
<feature type="compositionally biased region" description="Basic and acidic residues" evidence="2">
    <location>
        <begin position="267"/>
        <end position="281"/>
    </location>
</feature>
<protein>
    <submittedName>
        <fullName evidence="3">Uncharacterized protein</fullName>
    </submittedName>
</protein>
<keyword evidence="4" id="KW-1185">Reference proteome</keyword>
<keyword evidence="1" id="KW-0344">Guanine-nucleotide releasing factor</keyword>
<reference evidence="4" key="1">
    <citation type="submission" date="2013-09" db="EMBL/GenBank/DDBJ databases">
        <title>The Genome Sequence of Anopheles maculatus species B.</title>
        <authorList>
            <consortium name="The Broad Institute Genomics Platform"/>
            <person name="Neafsey D.E."/>
            <person name="Besansky N."/>
            <person name="Howell P."/>
            <person name="Walton C."/>
            <person name="Young S.K."/>
            <person name="Zeng Q."/>
            <person name="Gargeya S."/>
            <person name="Fitzgerald M."/>
            <person name="Haas B."/>
            <person name="Abouelleil A."/>
            <person name="Allen A.W."/>
            <person name="Alvarado L."/>
            <person name="Arachchi H.M."/>
            <person name="Berlin A.M."/>
            <person name="Chapman S.B."/>
            <person name="Gainer-Dewar J."/>
            <person name="Goldberg J."/>
            <person name="Griggs A."/>
            <person name="Gujja S."/>
            <person name="Hansen M."/>
            <person name="Howarth C."/>
            <person name="Imamovic A."/>
            <person name="Ireland A."/>
            <person name="Larimer J."/>
            <person name="McCowan C."/>
            <person name="Murphy C."/>
            <person name="Pearson M."/>
            <person name="Poon T.W."/>
            <person name="Priest M."/>
            <person name="Roberts A."/>
            <person name="Saif S."/>
            <person name="Shea T."/>
            <person name="Sisk P."/>
            <person name="Sykes S."/>
            <person name="Wortman J."/>
            <person name="Nusbaum C."/>
            <person name="Birren B."/>
        </authorList>
    </citation>
    <scope>NUCLEOTIDE SEQUENCE [LARGE SCALE GENOMIC DNA]</scope>
    <source>
        <strain evidence="4">maculatus3</strain>
    </source>
</reference>
<dbReference type="VEuPathDB" id="VectorBase:AMAM023488"/>
<evidence type="ECO:0000313" key="4">
    <source>
        <dbReference type="Proteomes" id="UP000075901"/>
    </source>
</evidence>
<evidence type="ECO:0000313" key="3">
    <source>
        <dbReference type="EnsemblMetazoa" id="AMAM023488-PA"/>
    </source>
</evidence>
<organism evidence="3 4">
    <name type="scientific">Anopheles maculatus</name>
    <dbReference type="NCBI Taxonomy" id="74869"/>
    <lineage>
        <taxon>Eukaryota</taxon>
        <taxon>Metazoa</taxon>
        <taxon>Ecdysozoa</taxon>
        <taxon>Arthropoda</taxon>
        <taxon>Hexapoda</taxon>
        <taxon>Insecta</taxon>
        <taxon>Pterygota</taxon>
        <taxon>Neoptera</taxon>
        <taxon>Endopterygota</taxon>
        <taxon>Diptera</taxon>
        <taxon>Nematocera</taxon>
        <taxon>Culicoidea</taxon>
        <taxon>Culicidae</taxon>
        <taxon>Anophelinae</taxon>
        <taxon>Anopheles</taxon>
        <taxon>Anopheles maculatus group</taxon>
    </lineage>
</organism>
<dbReference type="Proteomes" id="UP000075901">
    <property type="component" value="Unassembled WGS sequence"/>
</dbReference>
<dbReference type="PANTHER" id="PTHR12877:SF7">
    <property type="entry name" value="RHO GUANINE NUCLEOTIDE EXCHANGE FACTOR 10-LIKE PROTEIN"/>
    <property type="match status" value="1"/>
</dbReference>
<feature type="region of interest" description="Disordered" evidence="2">
    <location>
        <begin position="254"/>
        <end position="288"/>
    </location>
</feature>
<evidence type="ECO:0000256" key="2">
    <source>
        <dbReference type="SAM" id="MobiDB-lite"/>
    </source>
</evidence>
<dbReference type="Pfam" id="PF19056">
    <property type="entry name" value="WD40_2"/>
    <property type="match status" value="1"/>
</dbReference>
<dbReference type="InterPro" id="IPR039919">
    <property type="entry name" value="ARHGEF10/ARHGEF17"/>
</dbReference>
<proteinExistence type="predicted"/>
<name>A0A182TBH1_9DIPT</name>
<dbReference type="GO" id="GO:0030036">
    <property type="term" value="P:actin cytoskeleton organization"/>
    <property type="evidence" value="ECO:0007669"/>
    <property type="project" value="TreeGrafter"/>
</dbReference>
<sequence>MAIRTHLQVFDNTVGTFVKQLSSPAGCDMDNRAITLLHHSLHGLWVARHQCGKIALYHAKYHKHLLDVNIDSHVARFLAETSVDTLPTTVYVKSMQVIENVLWVGTNVGLVLSMQLPQSTNVPIMEDQMAVSYHGHLEEVNVILSLPSLRAHKEVKPEISDVDSLLIDKLYKNTRKPVRDFIATRLGIVDLDITFIDTPDDLNVAINEAHQMSQDATGGSSDEQNTSKYSMKQFAPDELDTTFTEVLENTDSTINATGVSQDDDDNDKNNAAKEDERKPGNEEAADNSTWAPNSMLIVTGGRGYIKRQHNINLNTSLQSSPRCQSTSNVAELSASWKMKTVDEKENLILWEKRLN</sequence>
<dbReference type="EnsemblMetazoa" id="AMAM023488-RA">
    <property type="protein sequence ID" value="AMAM023488-PA"/>
    <property type="gene ID" value="AMAM023488"/>
</dbReference>
<dbReference type="AlphaFoldDB" id="A0A182TBH1"/>
<reference evidence="3" key="2">
    <citation type="submission" date="2020-05" db="UniProtKB">
        <authorList>
            <consortium name="EnsemblMetazoa"/>
        </authorList>
    </citation>
    <scope>IDENTIFICATION</scope>
    <source>
        <strain evidence="3">maculatus3</strain>
    </source>
</reference>
<dbReference type="GO" id="GO:0005085">
    <property type="term" value="F:guanyl-nucleotide exchange factor activity"/>
    <property type="evidence" value="ECO:0007669"/>
    <property type="project" value="UniProtKB-KW"/>
</dbReference>
<accession>A0A182TBH1</accession>
<evidence type="ECO:0000256" key="1">
    <source>
        <dbReference type="ARBA" id="ARBA00022658"/>
    </source>
</evidence>
<dbReference type="GO" id="GO:0051496">
    <property type="term" value="P:positive regulation of stress fiber assembly"/>
    <property type="evidence" value="ECO:0007669"/>
    <property type="project" value="TreeGrafter"/>
</dbReference>